<accession>A0A7J6VY45</accession>
<gene>
    <name evidence="4" type="ORF">FRX31_020374</name>
</gene>
<dbReference type="CDD" id="cd01837">
    <property type="entry name" value="SGNH_plant_lipase_like"/>
    <property type="match status" value="1"/>
</dbReference>
<dbReference type="PANTHER" id="PTHR45642">
    <property type="entry name" value="GDSL ESTERASE/LIPASE EXL3"/>
    <property type="match status" value="1"/>
</dbReference>
<dbReference type="Pfam" id="PF00657">
    <property type="entry name" value="Lipase_GDSL"/>
    <property type="match status" value="1"/>
</dbReference>
<feature type="signal peptide" evidence="3">
    <location>
        <begin position="1"/>
        <end position="28"/>
    </location>
</feature>
<dbReference type="SUPFAM" id="SSF52266">
    <property type="entry name" value="SGNH hydrolase"/>
    <property type="match status" value="1"/>
</dbReference>
<dbReference type="GO" id="GO:0016788">
    <property type="term" value="F:hydrolase activity, acting on ester bonds"/>
    <property type="evidence" value="ECO:0007669"/>
    <property type="project" value="InterPro"/>
</dbReference>
<comment type="similarity">
    <text evidence="1">Belongs to the 'GDSL' lipolytic enzyme family.</text>
</comment>
<evidence type="ECO:0000256" key="1">
    <source>
        <dbReference type="ARBA" id="ARBA00008668"/>
    </source>
</evidence>
<keyword evidence="2 3" id="KW-0732">Signal</keyword>
<evidence type="ECO:0000313" key="5">
    <source>
        <dbReference type="Proteomes" id="UP000554482"/>
    </source>
</evidence>
<dbReference type="InterPro" id="IPR035669">
    <property type="entry name" value="SGNH_plant_lipase-like"/>
</dbReference>
<dbReference type="InterPro" id="IPR001087">
    <property type="entry name" value="GDSL"/>
</dbReference>
<dbReference type="AlphaFoldDB" id="A0A7J6VY45"/>
<comment type="caution">
    <text evidence="4">The sequence shown here is derived from an EMBL/GenBank/DDBJ whole genome shotgun (WGS) entry which is preliminary data.</text>
</comment>
<dbReference type="EMBL" id="JABWDY010024686">
    <property type="protein sequence ID" value="KAF5190039.1"/>
    <property type="molecule type" value="Genomic_DNA"/>
</dbReference>
<name>A0A7J6VY45_THATH</name>
<protein>
    <submittedName>
        <fullName evidence="4">GDSL esterase/lipase</fullName>
    </submittedName>
</protein>
<sequence length="373" mass="41095">MKNYYKSVIFFFLACFLCHHVLPLGASASVNEDSKIPAQHGISAVFAFGDSTLDPGNNDHIATVFRGDHLPYGRDLPRHQASGRFTNGKLMLDFVVKNLGLKDLLPAYLDRRVTDRELLTGVSFASAGTGLDDLTATISNVLPMSAQLDHFQQALGRIHRAVGTEIADEIVNNALFTIGVGTNDLIWNFYDLPTRRGEFLTVSSYHDFLLGRLESVVQRLYRMGARKFSISGLPPIGCLPVQVTAGSILPSTHLLQRVCVGQQNFDSQSYNAKLQGLISRLQARLPGSKVAYVDIYNPLVDMIHNPHKYGFQETTRGCCGTGMLEMGSLCNSLVPTCPDASKFVFWDAVHPTQATYQVLAHSFMANVVPRLMN</sequence>
<feature type="chain" id="PRO_5029806227" evidence="3">
    <location>
        <begin position="29"/>
        <end position="373"/>
    </location>
</feature>
<dbReference type="InterPro" id="IPR050592">
    <property type="entry name" value="GDSL_lipolytic_enzyme"/>
</dbReference>
<evidence type="ECO:0000313" key="4">
    <source>
        <dbReference type="EMBL" id="KAF5190039.1"/>
    </source>
</evidence>
<dbReference type="OrthoDB" id="1600564at2759"/>
<evidence type="ECO:0000256" key="3">
    <source>
        <dbReference type="SAM" id="SignalP"/>
    </source>
</evidence>
<reference evidence="4 5" key="1">
    <citation type="submission" date="2020-06" db="EMBL/GenBank/DDBJ databases">
        <title>Transcriptomic and genomic resources for Thalictrum thalictroides and T. hernandezii: Facilitating candidate gene discovery in an emerging model plant lineage.</title>
        <authorList>
            <person name="Arias T."/>
            <person name="Riano-Pachon D.M."/>
            <person name="Di Stilio V.S."/>
        </authorList>
    </citation>
    <scope>NUCLEOTIDE SEQUENCE [LARGE SCALE GENOMIC DNA]</scope>
    <source>
        <strain evidence="5">cv. WT478/WT964</strain>
        <tissue evidence="4">Leaves</tissue>
    </source>
</reference>
<proteinExistence type="inferred from homology"/>
<keyword evidence="5" id="KW-1185">Reference proteome</keyword>
<evidence type="ECO:0000256" key="2">
    <source>
        <dbReference type="ARBA" id="ARBA00022729"/>
    </source>
</evidence>
<organism evidence="4 5">
    <name type="scientific">Thalictrum thalictroides</name>
    <name type="common">Rue-anemone</name>
    <name type="synonym">Anemone thalictroides</name>
    <dbReference type="NCBI Taxonomy" id="46969"/>
    <lineage>
        <taxon>Eukaryota</taxon>
        <taxon>Viridiplantae</taxon>
        <taxon>Streptophyta</taxon>
        <taxon>Embryophyta</taxon>
        <taxon>Tracheophyta</taxon>
        <taxon>Spermatophyta</taxon>
        <taxon>Magnoliopsida</taxon>
        <taxon>Ranunculales</taxon>
        <taxon>Ranunculaceae</taxon>
        <taxon>Thalictroideae</taxon>
        <taxon>Thalictrum</taxon>
    </lineage>
</organism>
<dbReference type="PANTHER" id="PTHR45642:SF139">
    <property type="entry name" value="SGNH HYDROLASE-TYPE ESTERASE DOMAIN-CONTAINING PROTEIN"/>
    <property type="match status" value="1"/>
</dbReference>
<dbReference type="InterPro" id="IPR036514">
    <property type="entry name" value="SGNH_hydro_sf"/>
</dbReference>
<dbReference type="Gene3D" id="3.40.50.1110">
    <property type="entry name" value="SGNH hydrolase"/>
    <property type="match status" value="1"/>
</dbReference>
<dbReference type="Proteomes" id="UP000554482">
    <property type="component" value="Unassembled WGS sequence"/>
</dbReference>